<proteinExistence type="predicted"/>
<dbReference type="EMBL" id="GG662443">
    <property type="protein sequence ID" value="EAS04698.2"/>
    <property type="molecule type" value="Genomic_DNA"/>
</dbReference>
<evidence type="ECO:0000256" key="1">
    <source>
        <dbReference type="SAM" id="Coils"/>
    </source>
</evidence>
<evidence type="ECO:0000313" key="4">
    <source>
        <dbReference type="Proteomes" id="UP000009168"/>
    </source>
</evidence>
<sequence>MRNNPSIIFNERQVDNPELFEATSTTFPLAFAMEDPITRNYYIDESIYTVHAQLQQKYIIYNSTTQENTVVWNVTSIPVQRSTLKNFNNAENAAYYKSLNYTNMYCLSPDSILPIQGDFSSPIFSQIQFQVKQCQTNCKSSDLIQYYLLKSGFGMQLSDAYVDPKVKEFPFKIYSRDMYWPTSLLMPQDVIVYIRNNYVYSDFGWVTSDIQTQKFPSYSYYESFMYPPSFQDYFFSMTFKFEKQKESEYQRNYQNIFDISSQIGGFSQTLLAIGFLLSRKLSQVQFDQQIINSVFNYYDSNEEVCEKDVQFQQSNLPQEAPINLNNIQKPQAAINLDKSPSTYQSLREKQKSKNIVFKKDDQNQQLFLFAEKSPTEEGKITNSPQSIFSQKSDIYQDRKQVFNSNIIQKTQENNGNITQFQNNFKEPDKESLEKQQAIFENKFNEQFKIHTKSMKLSIWDQIKAIFFPFGKSKKKKQIIQYSTEKLYYHLDIINILKKLIEVEKLKRLLLDQDQLRLFEYLPKPKIHFDLAAQVKKDLNDQKNQEINLLYQDNRAEFQKVKDAYQAYKVILSKQNYSDVDQKIVEMLDPNLIKFFEEEKMQDQIQMSSQGNLNLDYQSMLNKDTLKFPQKTINTVSSQNIYQSLQSRRQKMLANSRKQHLEVDEVNESSNQKIEQNSSQNSQRSQKTNKQTNKMLQKIDLFGSQIYLRFNGAPTYQSKVGSIFTLVIVGFILFRLIQIIISASQRSNPSVIFTERQVNDPALFQATSQSFPMAFAMEDLATKNYYIDESVYTVKAQLQQKFTTFNSSSQKNQTTWKYTDIPLQRCTSQNFQNPKNLQYFTAVNYTNMYCLPPDAVLPIQGDFPSPTFSQIQFIFQQCQTNCKSQEEINHYLLKSGMALYMSDAYVDPTQFQDPFQIYARNMFWPTSLQMPQDIIVFIRNNYVYSDSGWIISDQDTKKFPSFSFYENFVYPPNFQQYFLTLTFKFEKQKENSYSRKYQDISSIISEIGGFSQSLLAIGFLICTKISQLQLNQQLVNSVFNYDESDNVNNKNNQSKQNVEEYDKEINQVCENPLSNSNKIKEFISTREKKLSQVDYKRKSQTINNRNYSKSNSSKDNSSFENIKLSQLAAHIKEDKTQFSPTCQGQNLMLNSILKENLNFDKNDFNALETDLKKDKINNKLKKLKEQSQKLKENHFNKLLEKQTKSMKLSIWEYVKSIFYPFGYLKKKKEVIEYSINKLYYNLDILQILKRLIEVEKLKRLLLDKDQIKLFDYLPKPTIHSVLVSDKQQTQDDSKRNEIDLLYQDNRSPLQKAKEAYEAYRNIQQKGKNSQLDEKIIEMLDPNLLSIFEIQNSNIGHSQSLKESMRIIETNSLQEKVQRKRNFLDRHQNEQITGQQNTLSPRQRPSSIQEYEPSISQNMISPYEQKDEIKEVYTFKQLEFLQSDFSRQQKIYNYTLDDNIQTEIPSEEKSELMFYNRNLKKENQLSKL</sequence>
<keyword evidence="1" id="KW-0175">Coiled coil</keyword>
<organism evidence="3 4">
    <name type="scientific">Tetrahymena thermophila (strain SB210)</name>
    <dbReference type="NCBI Taxonomy" id="312017"/>
    <lineage>
        <taxon>Eukaryota</taxon>
        <taxon>Sar</taxon>
        <taxon>Alveolata</taxon>
        <taxon>Ciliophora</taxon>
        <taxon>Intramacronucleata</taxon>
        <taxon>Oligohymenophorea</taxon>
        <taxon>Hymenostomatida</taxon>
        <taxon>Tetrahymenina</taxon>
        <taxon>Tetrahymenidae</taxon>
        <taxon>Tetrahymena</taxon>
    </lineage>
</organism>
<feature type="region of interest" description="Disordered" evidence="2">
    <location>
        <begin position="653"/>
        <end position="690"/>
    </location>
</feature>
<accession>I7MME5</accession>
<keyword evidence="4" id="KW-1185">Reference proteome</keyword>
<dbReference type="PANTHER" id="PTHR31398:SF0">
    <property type="entry name" value="MEIOTIC NUCLEAR DIVISION PROTEIN 1 HOMOLOG"/>
    <property type="match status" value="1"/>
</dbReference>
<dbReference type="GeneID" id="7846783"/>
<dbReference type="InParanoid" id="I7MME5"/>
<dbReference type="GO" id="GO:0005634">
    <property type="term" value="C:nucleus"/>
    <property type="evidence" value="ECO:0007669"/>
    <property type="project" value="TreeGrafter"/>
</dbReference>
<feature type="coiled-coil region" evidence="1">
    <location>
        <begin position="1165"/>
        <end position="1192"/>
    </location>
</feature>
<dbReference type="OrthoDB" id="292348at2759"/>
<feature type="coiled-coil region" evidence="1">
    <location>
        <begin position="1043"/>
        <end position="1070"/>
    </location>
</feature>
<protein>
    <submittedName>
        <fullName evidence="3">Small GTP-binding domain protein</fullName>
    </submittedName>
</protein>
<feature type="region of interest" description="Disordered" evidence="2">
    <location>
        <begin position="1388"/>
        <end position="1407"/>
    </location>
</feature>
<name>I7MME5_TETTS</name>
<reference evidence="4" key="1">
    <citation type="journal article" date="2006" name="PLoS Biol.">
        <title>Macronuclear genome sequence of the ciliate Tetrahymena thermophila, a model eukaryote.</title>
        <authorList>
            <person name="Eisen J.A."/>
            <person name="Coyne R.S."/>
            <person name="Wu M."/>
            <person name="Wu D."/>
            <person name="Thiagarajan M."/>
            <person name="Wortman J.R."/>
            <person name="Badger J.H."/>
            <person name="Ren Q."/>
            <person name="Amedeo P."/>
            <person name="Jones K.M."/>
            <person name="Tallon L.J."/>
            <person name="Delcher A.L."/>
            <person name="Salzberg S.L."/>
            <person name="Silva J.C."/>
            <person name="Haas B.J."/>
            <person name="Majoros W.H."/>
            <person name="Farzad M."/>
            <person name="Carlton J.M."/>
            <person name="Smith R.K. Jr."/>
            <person name="Garg J."/>
            <person name="Pearlman R.E."/>
            <person name="Karrer K.M."/>
            <person name="Sun L."/>
            <person name="Manning G."/>
            <person name="Elde N.C."/>
            <person name="Turkewitz A.P."/>
            <person name="Asai D.J."/>
            <person name="Wilkes D.E."/>
            <person name="Wang Y."/>
            <person name="Cai H."/>
            <person name="Collins K."/>
            <person name="Stewart B.A."/>
            <person name="Lee S.R."/>
            <person name="Wilamowska K."/>
            <person name="Weinberg Z."/>
            <person name="Ruzzo W.L."/>
            <person name="Wloga D."/>
            <person name="Gaertig J."/>
            <person name="Frankel J."/>
            <person name="Tsao C.-C."/>
            <person name="Gorovsky M.A."/>
            <person name="Keeling P.J."/>
            <person name="Waller R.F."/>
            <person name="Patron N.J."/>
            <person name="Cherry J.M."/>
            <person name="Stover N.A."/>
            <person name="Krieger C.J."/>
            <person name="del Toro C."/>
            <person name="Ryder H.F."/>
            <person name="Williamson S.C."/>
            <person name="Barbeau R.A."/>
            <person name="Hamilton E.P."/>
            <person name="Orias E."/>
        </authorList>
    </citation>
    <scope>NUCLEOTIDE SEQUENCE [LARGE SCALE GENOMIC DNA]</scope>
    <source>
        <strain evidence="4">SB210</strain>
    </source>
</reference>
<evidence type="ECO:0000313" key="3">
    <source>
        <dbReference type="EMBL" id="EAS04698.2"/>
    </source>
</evidence>
<dbReference type="PANTHER" id="PTHR31398">
    <property type="entry name" value="MEIOTIC NUCLEAR DIVISION PROTEIN 1 HOMOLOG"/>
    <property type="match status" value="1"/>
</dbReference>
<evidence type="ECO:0000256" key="2">
    <source>
        <dbReference type="SAM" id="MobiDB-lite"/>
    </source>
</evidence>
<dbReference type="Proteomes" id="UP000009168">
    <property type="component" value="Unassembled WGS sequence"/>
</dbReference>
<gene>
    <name evidence="3" type="ORF">TTHERM_00242200</name>
</gene>
<feature type="region of interest" description="Disordered" evidence="2">
    <location>
        <begin position="1093"/>
        <end position="1117"/>
    </location>
</feature>
<dbReference type="GO" id="GO:0007131">
    <property type="term" value="P:reciprocal meiotic recombination"/>
    <property type="evidence" value="ECO:0007669"/>
    <property type="project" value="TreeGrafter"/>
</dbReference>
<feature type="compositionally biased region" description="Low complexity" evidence="2">
    <location>
        <begin position="1102"/>
        <end position="1117"/>
    </location>
</feature>
<dbReference type="RefSeq" id="XP_001024943.2">
    <property type="nucleotide sequence ID" value="XM_001024943.2"/>
</dbReference>
<feature type="compositionally biased region" description="Low complexity" evidence="2">
    <location>
        <begin position="675"/>
        <end position="685"/>
    </location>
</feature>
<dbReference type="KEGG" id="tet:TTHERM_00242200"/>